<reference evidence="1 2" key="1">
    <citation type="journal article" date="2020" name="bioRxiv">
        <title>A chromosome-scale genome assembly for the Fusarium oxysporum strain Fo5176 to establish a model Arabidopsis-fungal pathosystem.</title>
        <authorList>
            <person name="Fokkens L."/>
            <person name="Guo L."/>
            <person name="Dora S."/>
            <person name="Wang B."/>
            <person name="Ye K."/>
            <person name="Sanchez-Rodriguez C."/>
            <person name="Croll D."/>
        </authorList>
    </citation>
    <scope>NUCLEOTIDE SEQUENCE [LARGE SCALE GENOMIC DNA]</scope>
    <source>
        <strain evidence="1 2">Fo5176</strain>
    </source>
</reference>
<comment type="caution">
    <text evidence="1">The sequence shown here is derived from an EMBL/GenBank/DDBJ whole genome shotgun (WGS) entry which is preliminary data.</text>
</comment>
<gene>
    <name evidence="1" type="ORF">HZS61_001684</name>
</gene>
<evidence type="ECO:0000313" key="2">
    <source>
        <dbReference type="Proteomes" id="UP000593570"/>
    </source>
</evidence>
<proteinExistence type="predicted"/>
<name>A0A8H6LR39_FUSOX</name>
<accession>A0A8H6LR39</accession>
<dbReference type="Proteomes" id="UP000593570">
    <property type="component" value="Unassembled WGS sequence"/>
</dbReference>
<dbReference type="AlphaFoldDB" id="A0A8H6LR39"/>
<dbReference type="EMBL" id="JACDXP010000001">
    <property type="protein sequence ID" value="KAF6530372.1"/>
    <property type="molecule type" value="Genomic_DNA"/>
</dbReference>
<sequence>MSTQPKNQELAPRHEKMLQVQSTVQTLTEMLQTVDLSSSGDELNGKYSWIAKCMWPVAGVGMATAGAALITKYVTTNGYTAMATMKKDAQGNMTGTWILASPNPNPNMAAWWQNACNADTQKDQHVDEGVSPGSAADFYRATLADLQADLNKSFASVLAE</sequence>
<organism evidence="1 2">
    <name type="scientific">Fusarium oxysporum f. sp. conglutinans</name>
    <dbReference type="NCBI Taxonomy" id="100902"/>
    <lineage>
        <taxon>Eukaryota</taxon>
        <taxon>Fungi</taxon>
        <taxon>Dikarya</taxon>
        <taxon>Ascomycota</taxon>
        <taxon>Pezizomycotina</taxon>
        <taxon>Sordariomycetes</taxon>
        <taxon>Hypocreomycetidae</taxon>
        <taxon>Hypocreales</taxon>
        <taxon>Nectriaceae</taxon>
        <taxon>Fusarium</taxon>
        <taxon>Fusarium oxysporum species complex</taxon>
    </lineage>
</organism>
<protein>
    <submittedName>
        <fullName evidence="1">Uncharacterized protein</fullName>
    </submittedName>
</protein>
<evidence type="ECO:0000313" key="1">
    <source>
        <dbReference type="EMBL" id="KAF6530372.1"/>
    </source>
</evidence>